<dbReference type="EMBL" id="CP022415">
    <property type="protein sequence ID" value="ASM73530.1"/>
    <property type="molecule type" value="Genomic_DNA"/>
</dbReference>
<evidence type="ECO:0000313" key="2">
    <source>
        <dbReference type="EMBL" id="ASM73530.1"/>
    </source>
</evidence>
<organism evidence="2 3">
    <name type="scientific">Pseudosulfitobacter pseudonitzschiae</name>
    <dbReference type="NCBI Taxonomy" id="1402135"/>
    <lineage>
        <taxon>Bacteria</taxon>
        <taxon>Pseudomonadati</taxon>
        <taxon>Pseudomonadota</taxon>
        <taxon>Alphaproteobacteria</taxon>
        <taxon>Rhodobacterales</taxon>
        <taxon>Roseobacteraceae</taxon>
        <taxon>Pseudosulfitobacter</taxon>
    </lineage>
</organism>
<dbReference type="Proteomes" id="UP000199754">
    <property type="component" value="Chromosome"/>
</dbReference>
<keyword evidence="1" id="KW-0812">Transmembrane</keyword>
<keyword evidence="1" id="KW-1133">Transmembrane helix</keyword>
<dbReference type="OrthoDB" id="7726121at2"/>
<feature type="transmembrane region" description="Helical" evidence="1">
    <location>
        <begin position="66"/>
        <end position="86"/>
    </location>
</feature>
<evidence type="ECO:0000256" key="1">
    <source>
        <dbReference type="SAM" id="Phobius"/>
    </source>
</evidence>
<protein>
    <submittedName>
        <fullName evidence="2">Uncharacterized protein</fullName>
    </submittedName>
</protein>
<dbReference type="AlphaFoldDB" id="A0A221K3T3"/>
<keyword evidence="1" id="KW-0472">Membrane</keyword>
<gene>
    <name evidence="2" type="ORF">SULPSESMR1_02736</name>
</gene>
<reference evidence="2 3" key="1">
    <citation type="submission" date="2017-07" db="EMBL/GenBank/DDBJ databases">
        <title>Genome Sequence of Sulfitobacter pseudonitzschiae Strain SMR1 Isolated from a culture of the Diatom Skeletonema marinoi.</title>
        <authorList>
            <person name="Topel M."/>
            <person name="Pinder M.I.M."/>
            <person name="Johansson O.N."/>
            <person name="Kourtchenko O."/>
            <person name="Godhe A."/>
            <person name="Clarke A.K."/>
        </authorList>
    </citation>
    <scope>NUCLEOTIDE SEQUENCE [LARGE SCALE GENOMIC DNA]</scope>
    <source>
        <strain evidence="2 3">SMR1</strain>
    </source>
</reference>
<keyword evidence="3" id="KW-1185">Reference proteome</keyword>
<proteinExistence type="predicted"/>
<name>A0A221K3T3_9RHOB</name>
<dbReference type="KEGG" id="spse:SULPSESMR1_02736"/>
<evidence type="ECO:0000313" key="3">
    <source>
        <dbReference type="Proteomes" id="UP000199754"/>
    </source>
</evidence>
<sequence length="88" mass="9894">MTTWGAVILTALGTVFALWAFLMFRALFQARRFAVANSGKTWPGPLAVLPAWRDWARSRPRDFKRLMAITAMLFLIVGLSAIFAPIRP</sequence>
<accession>A0A221K3T3</accession>
<dbReference type="RefSeq" id="WP_089421301.1">
    <property type="nucleotide sequence ID" value="NZ_CP022415.1"/>
</dbReference>
<feature type="transmembrane region" description="Helical" evidence="1">
    <location>
        <begin position="6"/>
        <end position="28"/>
    </location>
</feature>